<evidence type="ECO:0000256" key="4">
    <source>
        <dbReference type="ARBA" id="ARBA00022695"/>
    </source>
</evidence>
<keyword evidence="7" id="KW-0863">Zinc-finger</keyword>
<evidence type="ECO:0000256" key="11">
    <source>
        <dbReference type="ARBA" id="ARBA00023163"/>
    </source>
</evidence>
<proteinExistence type="predicted"/>
<keyword evidence="8" id="KW-0862">Zinc</keyword>
<keyword evidence="3 14" id="KW-0808">Transferase</keyword>
<dbReference type="SUPFAM" id="SSF56731">
    <property type="entry name" value="DNA primase core"/>
    <property type="match status" value="1"/>
</dbReference>
<dbReference type="PANTHER" id="PTHR30313:SF2">
    <property type="entry name" value="DNA PRIMASE"/>
    <property type="match status" value="1"/>
</dbReference>
<keyword evidence="9" id="KW-0460">Magnesium</keyword>
<feature type="compositionally biased region" description="Basic and acidic residues" evidence="12">
    <location>
        <begin position="210"/>
        <end position="241"/>
    </location>
</feature>
<dbReference type="Gene3D" id="3.90.980.10">
    <property type="entry name" value="DNA primase, catalytic core, N-terminal domain"/>
    <property type="match status" value="1"/>
</dbReference>
<dbReference type="GO" id="GO:0006269">
    <property type="term" value="P:DNA replication, synthesis of primer"/>
    <property type="evidence" value="ECO:0007669"/>
    <property type="project" value="TreeGrafter"/>
</dbReference>
<evidence type="ECO:0000256" key="12">
    <source>
        <dbReference type="SAM" id="MobiDB-lite"/>
    </source>
</evidence>
<keyword evidence="2" id="KW-0240">DNA-directed RNA polymerase</keyword>
<organism evidence="14">
    <name type="scientific">bioreactor metagenome</name>
    <dbReference type="NCBI Taxonomy" id="1076179"/>
    <lineage>
        <taxon>unclassified sequences</taxon>
        <taxon>metagenomes</taxon>
        <taxon>ecological metagenomes</taxon>
    </lineage>
</organism>
<dbReference type="PANTHER" id="PTHR30313">
    <property type="entry name" value="DNA PRIMASE"/>
    <property type="match status" value="1"/>
</dbReference>
<dbReference type="InterPro" id="IPR002694">
    <property type="entry name" value="Znf_CHC2"/>
</dbReference>
<evidence type="ECO:0000256" key="3">
    <source>
        <dbReference type="ARBA" id="ARBA00022679"/>
    </source>
</evidence>
<dbReference type="GO" id="GO:0008270">
    <property type="term" value="F:zinc ion binding"/>
    <property type="evidence" value="ECO:0007669"/>
    <property type="project" value="UniProtKB-KW"/>
</dbReference>
<reference evidence="14" key="1">
    <citation type="submission" date="2019-08" db="EMBL/GenBank/DDBJ databases">
        <authorList>
            <person name="Kucharzyk K."/>
            <person name="Murdoch R.W."/>
            <person name="Higgins S."/>
            <person name="Loffler F."/>
        </authorList>
    </citation>
    <scope>NUCLEOTIDE SEQUENCE</scope>
</reference>
<dbReference type="InterPro" id="IPR036977">
    <property type="entry name" value="DNA_primase_Znf_CHC2"/>
</dbReference>
<feature type="domain" description="Zinc finger CHC2-type" evidence="13">
    <location>
        <begin position="37"/>
        <end position="91"/>
    </location>
</feature>
<evidence type="ECO:0000259" key="13">
    <source>
        <dbReference type="SMART" id="SM00400"/>
    </source>
</evidence>
<keyword evidence="11" id="KW-0804">Transcription</keyword>
<dbReference type="GO" id="GO:0005737">
    <property type="term" value="C:cytoplasm"/>
    <property type="evidence" value="ECO:0007669"/>
    <property type="project" value="TreeGrafter"/>
</dbReference>
<keyword evidence="6" id="KW-0479">Metal-binding</keyword>
<dbReference type="InterPro" id="IPR050219">
    <property type="entry name" value="DnaG_primase"/>
</dbReference>
<dbReference type="EC" id="2.7.7.-" evidence="14"/>
<dbReference type="Gene3D" id="3.90.580.10">
    <property type="entry name" value="Zinc finger, CHC2-type domain"/>
    <property type="match status" value="1"/>
</dbReference>
<evidence type="ECO:0000256" key="9">
    <source>
        <dbReference type="ARBA" id="ARBA00022842"/>
    </source>
</evidence>
<feature type="region of interest" description="Disordered" evidence="12">
    <location>
        <begin position="180"/>
        <end position="249"/>
    </location>
</feature>
<protein>
    <submittedName>
        <fullName evidence="14">DNA primase</fullName>
        <ecNumber evidence="14">2.7.7.-</ecNumber>
    </submittedName>
</protein>
<dbReference type="GO" id="GO:0003899">
    <property type="term" value="F:DNA-directed RNA polymerase activity"/>
    <property type="evidence" value="ECO:0007669"/>
    <property type="project" value="InterPro"/>
</dbReference>
<comment type="cofactor">
    <cofactor evidence="1">
        <name>Zn(2+)</name>
        <dbReference type="ChEBI" id="CHEBI:29105"/>
    </cofactor>
</comment>
<dbReference type="GO" id="GO:0000428">
    <property type="term" value="C:DNA-directed RNA polymerase complex"/>
    <property type="evidence" value="ECO:0007669"/>
    <property type="project" value="UniProtKB-KW"/>
</dbReference>
<keyword evidence="4 14" id="KW-0548">Nucleotidyltransferase</keyword>
<sequence>MAGRINDEDIALVRERARIDEVVGGYLQLRNAGGGSMKGLCPFHDEKTPSFQVTPARGLYYCFGCGEGGDVITFVQKVDNLTFTEAVQQLADKVGAQLRISDDGGPTVQPGLRQRILAANQAAAEFYQAQITTPEAIIFRQFVDGRGFDRAAAEHFGMGYAPKDALRHRRHPRLPGVQGRVRHRTRPGLHQLRARGRDQPRPRQGAVGDARADGREAGLDRRQHLPDAAAVHRDRHPESGRIRGCLPAA</sequence>
<dbReference type="SUPFAM" id="SSF57783">
    <property type="entry name" value="Zinc beta-ribbon"/>
    <property type="match status" value="1"/>
</dbReference>
<evidence type="ECO:0000256" key="8">
    <source>
        <dbReference type="ARBA" id="ARBA00022833"/>
    </source>
</evidence>
<evidence type="ECO:0000256" key="5">
    <source>
        <dbReference type="ARBA" id="ARBA00022705"/>
    </source>
</evidence>
<evidence type="ECO:0000256" key="7">
    <source>
        <dbReference type="ARBA" id="ARBA00022771"/>
    </source>
</evidence>
<evidence type="ECO:0000256" key="6">
    <source>
        <dbReference type="ARBA" id="ARBA00022723"/>
    </source>
</evidence>
<keyword evidence="10" id="KW-0238">DNA-binding</keyword>
<evidence type="ECO:0000256" key="10">
    <source>
        <dbReference type="ARBA" id="ARBA00023125"/>
    </source>
</evidence>
<keyword evidence="5" id="KW-0235">DNA replication</keyword>
<comment type="caution">
    <text evidence="14">The sequence shown here is derived from an EMBL/GenBank/DDBJ whole genome shotgun (WGS) entry which is preliminary data.</text>
</comment>
<gene>
    <name evidence="14" type="primary">dnaG_49</name>
    <name evidence="14" type="ORF">SDC9_128287</name>
</gene>
<evidence type="ECO:0000256" key="2">
    <source>
        <dbReference type="ARBA" id="ARBA00022478"/>
    </source>
</evidence>
<dbReference type="FunFam" id="3.90.580.10:FF:000001">
    <property type="entry name" value="DNA primase"/>
    <property type="match status" value="1"/>
</dbReference>
<evidence type="ECO:0000313" key="14">
    <source>
        <dbReference type="EMBL" id="MPM81235.1"/>
    </source>
</evidence>
<dbReference type="AlphaFoldDB" id="A0A645CWK0"/>
<dbReference type="Pfam" id="PF01807">
    <property type="entry name" value="Zn_ribbon_DnaG"/>
    <property type="match status" value="1"/>
</dbReference>
<accession>A0A645CWK0</accession>
<dbReference type="SMART" id="SM00400">
    <property type="entry name" value="ZnF_CHCC"/>
    <property type="match status" value="1"/>
</dbReference>
<evidence type="ECO:0000256" key="1">
    <source>
        <dbReference type="ARBA" id="ARBA00001947"/>
    </source>
</evidence>
<dbReference type="GO" id="GO:0003677">
    <property type="term" value="F:DNA binding"/>
    <property type="evidence" value="ECO:0007669"/>
    <property type="project" value="UniProtKB-KW"/>
</dbReference>
<name>A0A645CWK0_9ZZZZ</name>
<dbReference type="InterPro" id="IPR037068">
    <property type="entry name" value="DNA_primase_core_N_sf"/>
</dbReference>
<dbReference type="EMBL" id="VSSQ01030636">
    <property type="protein sequence ID" value="MPM81235.1"/>
    <property type="molecule type" value="Genomic_DNA"/>
</dbReference>